<accession>A0A9J5YFW0</accession>
<comment type="caution">
    <text evidence="1">The sequence shown here is derived from an EMBL/GenBank/DDBJ whole genome shotgun (WGS) entry which is preliminary data.</text>
</comment>
<protein>
    <submittedName>
        <fullName evidence="1">Uncharacterized protein</fullName>
    </submittedName>
</protein>
<dbReference type="Proteomes" id="UP000824120">
    <property type="component" value="Chromosome 6"/>
</dbReference>
<gene>
    <name evidence="1" type="ORF">H5410_030516</name>
</gene>
<dbReference type="AlphaFoldDB" id="A0A9J5YFW0"/>
<proteinExistence type="predicted"/>
<keyword evidence="2" id="KW-1185">Reference proteome</keyword>
<sequence length="68" mass="7659">MVHNSESDATLTPTKKNIIHNFTHRFSRIFQSTFVSAHSRLKGLFKACTGAECNGMPRIHVRSIESTI</sequence>
<organism evidence="1 2">
    <name type="scientific">Solanum commersonii</name>
    <name type="common">Commerson's wild potato</name>
    <name type="synonym">Commerson's nightshade</name>
    <dbReference type="NCBI Taxonomy" id="4109"/>
    <lineage>
        <taxon>Eukaryota</taxon>
        <taxon>Viridiplantae</taxon>
        <taxon>Streptophyta</taxon>
        <taxon>Embryophyta</taxon>
        <taxon>Tracheophyta</taxon>
        <taxon>Spermatophyta</taxon>
        <taxon>Magnoliopsida</taxon>
        <taxon>eudicotyledons</taxon>
        <taxon>Gunneridae</taxon>
        <taxon>Pentapetalae</taxon>
        <taxon>asterids</taxon>
        <taxon>lamiids</taxon>
        <taxon>Solanales</taxon>
        <taxon>Solanaceae</taxon>
        <taxon>Solanoideae</taxon>
        <taxon>Solaneae</taxon>
        <taxon>Solanum</taxon>
    </lineage>
</organism>
<evidence type="ECO:0000313" key="2">
    <source>
        <dbReference type="Proteomes" id="UP000824120"/>
    </source>
</evidence>
<evidence type="ECO:0000313" key="1">
    <source>
        <dbReference type="EMBL" id="KAG5599146.1"/>
    </source>
</evidence>
<name>A0A9J5YFW0_SOLCO</name>
<reference evidence="1 2" key="1">
    <citation type="submission" date="2020-09" db="EMBL/GenBank/DDBJ databases">
        <title>De no assembly of potato wild relative species, Solanum commersonii.</title>
        <authorList>
            <person name="Cho K."/>
        </authorList>
    </citation>
    <scope>NUCLEOTIDE SEQUENCE [LARGE SCALE GENOMIC DNA]</scope>
    <source>
        <strain evidence="1">LZ3.2</strain>
        <tissue evidence="1">Leaf</tissue>
    </source>
</reference>
<dbReference type="EMBL" id="JACXVP010000006">
    <property type="protein sequence ID" value="KAG5599146.1"/>
    <property type="molecule type" value="Genomic_DNA"/>
</dbReference>